<dbReference type="InterPro" id="IPR036397">
    <property type="entry name" value="RNaseH_sf"/>
</dbReference>
<gene>
    <name evidence="2" type="ORF">ACHAXA_008625</name>
</gene>
<protein>
    <recommendedName>
        <fullName evidence="1">Tc1-like transposase DDE domain-containing protein</fullName>
    </recommendedName>
</protein>
<dbReference type="Gene3D" id="3.30.420.10">
    <property type="entry name" value="Ribonuclease H-like superfamily/Ribonuclease H"/>
    <property type="match status" value="1"/>
</dbReference>
<dbReference type="Pfam" id="PF13358">
    <property type="entry name" value="DDE_3"/>
    <property type="match status" value="1"/>
</dbReference>
<dbReference type="Proteomes" id="UP001530377">
    <property type="component" value="Unassembled WGS sequence"/>
</dbReference>
<comment type="caution">
    <text evidence="2">The sequence shown here is derived from an EMBL/GenBank/DDBJ whole genome shotgun (WGS) entry which is preliminary data.</text>
</comment>
<proteinExistence type="predicted"/>
<feature type="non-terminal residue" evidence="2">
    <location>
        <position position="1"/>
    </location>
</feature>
<organism evidence="2 3">
    <name type="scientific">Cyclostephanos tholiformis</name>
    <dbReference type="NCBI Taxonomy" id="382380"/>
    <lineage>
        <taxon>Eukaryota</taxon>
        <taxon>Sar</taxon>
        <taxon>Stramenopiles</taxon>
        <taxon>Ochrophyta</taxon>
        <taxon>Bacillariophyta</taxon>
        <taxon>Coscinodiscophyceae</taxon>
        <taxon>Thalassiosirophycidae</taxon>
        <taxon>Stephanodiscales</taxon>
        <taxon>Stephanodiscaceae</taxon>
        <taxon>Cyclostephanos</taxon>
    </lineage>
</organism>
<evidence type="ECO:0000313" key="3">
    <source>
        <dbReference type="Proteomes" id="UP001530377"/>
    </source>
</evidence>
<evidence type="ECO:0000259" key="1">
    <source>
        <dbReference type="Pfam" id="PF13358"/>
    </source>
</evidence>
<dbReference type="EMBL" id="JALLPB020000022">
    <property type="protein sequence ID" value="KAL3826417.1"/>
    <property type="molecule type" value="Genomic_DNA"/>
</dbReference>
<evidence type="ECO:0000313" key="2">
    <source>
        <dbReference type="EMBL" id="KAL3826417.1"/>
    </source>
</evidence>
<feature type="domain" description="Tc1-like transposase DDE" evidence="1">
    <location>
        <begin position="9"/>
        <end position="74"/>
    </location>
</feature>
<keyword evidence="3" id="KW-1185">Reference proteome</keyword>
<dbReference type="InterPro" id="IPR038717">
    <property type="entry name" value="Tc1-like_DDE_dom"/>
</dbReference>
<dbReference type="AlphaFoldDB" id="A0ABD3SQ71"/>
<accession>A0ABD3SQ71</accession>
<name>A0ABD3SQ71_9STRA</name>
<reference evidence="2 3" key="1">
    <citation type="submission" date="2024-10" db="EMBL/GenBank/DDBJ databases">
        <title>Updated reference genomes for cyclostephanoid diatoms.</title>
        <authorList>
            <person name="Roberts W.R."/>
            <person name="Alverson A.J."/>
        </authorList>
    </citation>
    <scope>NUCLEOTIDE SEQUENCE [LARGE SCALE GENOMIC DNA]</scope>
    <source>
        <strain evidence="2 3">AJA228-03</strain>
    </source>
</reference>
<sequence>TLPWTPIAIAHRYLQAGDVLILDNATNHMGKDNTVLEEWLLTEHMVLVLFLPARAPEWNPIELMWNCMVQWLKYFDILQLTGSHRVVKAAASILDRITHNEIYRFYEKTRKILWDMGWRRLFVAVKYLDHKEMRGGLWPILSRIAAKCHVGWDFVAKIERELVEND</sequence>